<feature type="transmembrane region" description="Helical" evidence="1">
    <location>
        <begin position="65"/>
        <end position="91"/>
    </location>
</feature>
<keyword evidence="1" id="KW-0472">Membrane</keyword>
<evidence type="ECO:0000256" key="1">
    <source>
        <dbReference type="SAM" id="Phobius"/>
    </source>
</evidence>
<keyword evidence="1" id="KW-1133">Transmembrane helix</keyword>
<protein>
    <submittedName>
        <fullName evidence="2">Uncharacterized protein</fullName>
    </submittedName>
</protein>
<proteinExistence type="predicted"/>
<dbReference type="EMBL" id="UINC01001468">
    <property type="protein sequence ID" value="SUZ81435.1"/>
    <property type="molecule type" value="Genomic_DNA"/>
</dbReference>
<gene>
    <name evidence="2" type="ORF">METZ01_LOCUS34289</name>
</gene>
<evidence type="ECO:0000313" key="2">
    <source>
        <dbReference type="EMBL" id="SUZ81435.1"/>
    </source>
</evidence>
<accession>A0A381QQ17</accession>
<keyword evidence="1" id="KW-0812">Transmembrane</keyword>
<reference evidence="2" key="1">
    <citation type="submission" date="2018-05" db="EMBL/GenBank/DDBJ databases">
        <authorList>
            <person name="Lanie J.A."/>
            <person name="Ng W.-L."/>
            <person name="Kazmierczak K.M."/>
            <person name="Andrzejewski T.M."/>
            <person name="Davidsen T.M."/>
            <person name="Wayne K.J."/>
            <person name="Tettelin H."/>
            <person name="Glass J.I."/>
            <person name="Rusch D."/>
            <person name="Podicherti R."/>
            <person name="Tsui H.-C.T."/>
            <person name="Winkler M.E."/>
        </authorList>
    </citation>
    <scope>NUCLEOTIDE SEQUENCE</scope>
</reference>
<dbReference type="AlphaFoldDB" id="A0A381QQ17"/>
<name>A0A381QQ17_9ZZZZ</name>
<feature type="transmembrane region" description="Helical" evidence="1">
    <location>
        <begin position="36"/>
        <end position="53"/>
    </location>
</feature>
<organism evidence="2">
    <name type="scientific">marine metagenome</name>
    <dbReference type="NCBI Taxonomy" id="408172"/>
    <lineage>
        <taxon>unclassified sequences</taxon>
        <taxon>metagenomes</taxon>
        <taxon>ecological metagenomes</taxon>
    </lineage>
</organism>
<feature type="transmembrane region" description="Helical" evidence="1">
    <location>
        <begin position="12"/>
        <end position="30"/>
    </location>
</feature>
<sequence>MALQIIYQITSFLCSLPFAPFFGALINPLIPNPVYFPFIILICIITAILKPIINNKKVSWKKAFLYAFISYYCTLFLFNLIAFSGICWALESSPF</sequence>